<organism evidence="3 4">
    <name type="scientific">Candidatus Merdimorpha stercoravium</name>
    <dbReference type="NCBI Taxonomy" id="2840863"/>
    <lineage>
        <taxon>Bacteria</taxon>
        <taxon>Pseudomonadati</taxon>
        <taxon>Bacteroidota</taxon>
        <taxon>Flavobacteriia</taxon>
        <taxon>Flavobacteriales</taxon>
        <taxon>Candidatus Merdimorpha</taxon>
    </lineage>
</organism>
<gene>
    <name evidence="3" type="ORF">IAC44_02745</name>
</gene>
<evidence type="ECO:0000256" key="2">
    <source>
        <dbReference type="SAM" id="Phobius"/>
    </source>
</evidence>
<reference evidence="3" key="2">
    <citation type="journal article" date="2021" name="PeerJ">
        <title>Extensive microbial diversity within the chicken gut microbiome revealed by metagenomics and culture.</title>
        <authorList>
            <person name="Gilroy R."/>
            <person name="Ravi A."/>
            <person name="Getino M."/>
            <person name="Pursley I."/>
            <person name="Horton D.L."/>
            <person name="Alikhan N.F."/>
            <person name="Baker D."/>
            <person name="Gharbi K."/>
            <person name="Hall N."/>
            <person name="Watson M."/>
            <person name="Adriaenssens E.M."/>
            <person name="Foster-Nyarko E."/>
            <person name="Jarju S."/>
            <person name="Secka A."/>
            <person name="Antonio M."/>
            <person name="Oren A."/>
            <person name="Chaudhuri R.R."/>
            <person name="La Ragione R."/>
            <person name="Hildebrand F."/>
            <person name="Pallen M.J."/>
        </authorList>
    </citation>
    <scope>NUCLEOTIDE SEQUENCE</scope>
    <source>
        <strain evidence="3">1383</strain>
    </source>
</reference>
<feature type="transmembrane region" description="Helical" evidence="2">
    <location>
        <begin position="6"/>
        <end position="23"/>
    </location>
</feature>
<keyword evidence="2" id="KW-1133">Transmembrane helix</keyword>
<feature type="region of interest" description="Disordered" evidence="1">
    <location>
        <begin position="49"/>
        <end position="76"/>
    </location>
</feature>
<accession>A0A9D1H955</accession>
<reference evidence="3" key="1">
    <citation type="submission" date="2020-10" db="EMBL/GenBank/DDBJ databases">
        <authorList>
            <person name="Gilroy R."/>
        </authorList>
    </citation>
    <scope>NUCLEOTIDE SEQUENCE</scope>
    <source>
        <strain evidence="3">1383</strain>
    </source>
</reference>
<name>A0A9D1H955_9FLAO</name>
<dbReference type="EMBL" id="DVLY01000063">
    <property type="protein sequence ID" value="HIT97733.1"/>
    <property type="molecule type" value="Genomic_DNA"/>
</dbReference>
<keyword evidence="2" id="KW-0812">Transmembrane</keyword>
<keyword evidence="2" id="KW-0472">Membrane</keyword>
<evidence type="ECO:0000313" key="4">
    <source>
        <dbReference type="Proteomes" id="UP000824161"/>
    </source>
</evidence>
<comment type="caution">
    <text evidence="3">The sequence shown here is derived from an EMBL/GenBank/DDBJ whole genome shotgun (WGS) entry which is preliminary data.</text>
</comment>
<dbReference type="Proteomes" id="UP000824161">
    <property type="component" value="Unassembled WGS sequence"/>
</dbReference>
<evidence type="ECO:0000256" key="1">
    <source>
        <dbReference type="SAM" id="MobiDB-lite"/>
    </source>
</evidence>
<evidence type="ECO:0008006" key="5">
    <source>
        <dbReference type="Google" id="ProtNLM"/>
    </source>
</evidence>
<dbReference type="AlphaFoldDB" id="A0A9D1H955"/>
<protein>
    <recommendedName>
        <fullName evidence="5">FeoB-associated Cys-rich membrane protein</fullName>
    </recommendedName>
</protein>
<sequence>MLQDILTLIIVLVCALLLGGRIVRSIRRKDCGGCCGHGGSHASDCAGCSRPSHRHPGQGCAGCHRHEKSPGCPRGK</sequence>
<evidence type="ECO:0000313" key="3">
    <source>
        <dbReference type="EMBL" id="HIT97733.1"/>
    </source>
</evidence>
<proteinExistence type="predicted"/>